<dbReference type="CDD" id="cd02223">
    <property type="entry name" value="cupin_Bh2720-like"/>
    <property type="match status" value="1"/>
</dbReference>
<dbReference type="InterPro" id="IPR014710">
    <property type="entry name" value="RmlC-like_jellyroll"/>
</dbReference>
<reference evidence="3 4" key="1">
    <citation type="journal article" date="2016" name="Nat. Commun.">
        <title>Thousands of microbial genomes shed light on interconnected biogeochemical processes in an aquifer system.</title>
        <authorList>
            <person name="Anantharaman K."/>
            <person name="Brown C.T."/>
            <person name="Hug L.A."/>
            <person name="Sharon I."/>
            <person name="Castelle C.J."/>
            <person name="Probst A.J."/>
            <person name="Thomas B.C."/>
            <person name="Singh A."/>
            <person name="Wilkins M.J."/>
            <person name="Karaoz U."/>
            <person name="Brodie E.L."/>
            <person name="Williams K.H."/>
            <person name="Hubbard S.S."/>
            <person name="Banfield J.F."/>
        </authorList>
    </citation>
    <scope>NUCLEOTIDE SEQUENCE [LARGE SCALE GENOMIC DNA]</scope>
</reference>
<sequence>MAIVNNIDQKVRENTDFRQVLETGANTQVVIMSIPQNGEIGEEVHADNDQVLHLVEGLGKVVLNGEEQPWEKGDLVLVPAGTKHNFINTGSQDLKIITTYSPPHHPQGTIHKTKEEAEKANY</sequence>
<dbReference type="SUPFAM" id="SSF51182">
    <property type="entry name" value="RmlC-like cupins"/>
    <property type="match status" value="1"/>
</dbReference>
<evidence type="ECO:0000313" key="3">
    <source>
        <dbReference type="EMBL" id="OGY14261.1"/>
    </source>
</evidence>
<evidence type="ECO:0000256" key="1">
    <source>
        <dbReference type="SAM" id="MobiDB-lite"/>
    </source>
</evidence>
<dbReference type="PANTHER" id="PTHR43346">
    <property type="entry name" value="LIGAND BINDING DOMAIN PROTEIN, PUTATIVE (AFU_ORTHOLOGUE AFUA_6G14370)-RELATED"/>
    <property type="match status" value="1"/>
</dbReference>
<dbReference type="InterPro" id="IPR011051">
    <property type="entry name" value="RmlC_Cupin_sf"/>
</dbReference>
<evidence type="ECO:0000259" key="2">
    <source>
        <dbReference type="Pfam" id="PF07883"/>
    </source>
</evidence>
<gene>
    <name evidence="3" type="ORF">A3A77_02185</name>
</gene>
<dbReference type="EMBL" id="MHCC01000001">
    <property type="protein sequence ID" value="OGY14261.1"/>
    <property type="molecule type" value="Genomic_DNA"/>
</dbReference>
<dbReference type="Proteomes" id="UP000178659">
    <property type="component" value="Unassembled WGS sequence"/>
</dbReference>
<evidence type="ECO:0000313" key="4">
    <source>
        <dbReference type="Proteomes" id="UP000178659"/>
    </source>
</evidence>
<organism evidence="3 4">
    <name type="scientific">Candidatus Blackburnbacteria bacterium RIFCSPLOWO2_01_FULL_40_20</name>
    <dbReference type="NCBI Taxonomy" id="1797519"/>
    <lineage>
        <taxon>Bacteria</taxon>
        <taxon>Candidatus Blackburniibacteriota</taxon>
    </lineage>
</organism>
<feature type="domain" description="Cupin type-2" evidence="2">
    <location>
        <begin position="31"/>
        <end position="99"/>
    </location>
</feature>
<feature type="region of interest" description="Disordered" evidence="1">
    <location>
        <begin position="101"/>
        <end position="122"/>
    </location>
</feature>
<dbReference type="InterPro" id="IPR013096">
    <property type="entry name" value="Cupin_2"/>
</dbReference>
<dbReference type="PANTHER" id="PTHR43346:SF1">
    <property type="entry name" value="QUERCETIN 2,3-DIOXYGENASE-RELATED"/>
    <property type="match status" value="1"/>
</dbReference>
<name>A0A1G1VFV2_9BACT</name>
<dbReference type="Gene3D" id="2.60.120.10">
    <property type="entry name" value="Jelly Rolls"/>
    <property type="match status" value="1"/>
</dbReference>
<dbReference type="AlphaFoldDB" id="A0A1G1VFV2"/>
<feature type="compositionally biased region" description="Basic and acidic residues" evidence="1">
    <location>
        <begin position="112"/>
        <end position="122"/>
    </location>
</feature>
<dbReference type="InterPro" id="IPR052538">
    <property type="entry name" value="Flavonoid_dioxygenase-like"/>
</dbReference>
<protein>
    <recommendedName>
        <fullName evidence="2">Cupin type-2 domain-containing protein</fullName>
    </recommendedName>
</protein>
<dbReference type="Pfam" id="PF07883">
    <property type="entry name" value="Cupin_2"/>
    <property type="match status" value="1"/>
</dbReference>
<accession>A0A1G1VFV2</accession>
<comment type="caution">
    <text evidence="3">The sequence shown here is derived from an EMBL/GenBank/DDBJ whole genome shotgun (WGS) entry which is preliminary data.</text>
</comment>
<proteinExistence type="predicted"/>